<keyword evidence="4" id="KW-0472">Membrane</keyword>
<dbReference type="RefSeq" id="WP_130541212.1">
    <property type="nucleotide sequence ID" value="NZ_CP042431.1"/>
</dbReference>
<dbReference type="OrthoDB" id="1100079at2"/>
<evidence type="ECO:0000256" key="4">
    <source>
        <dbReference type="ARBA" id="ARBA00023136"/>
    </source>
</evidence>
<feature type="domain" description="SusD-like N-terminal" evidence="7">
    <location>
        <begin position="29"/>
        <end position="216"/>
    </location>
</feature>
<evidence type="ECO:0000256" key="5">
    <source>
        <dbReference type="ARBA" id="ARBA00023237"/>
    </source>
</evidence>
<evidence type="ECO:0000313" key="8">
    <source>
        <dbReference type="EMBL" id="RZS70729.1"/>
    </source>
</evidence>
<gene>
    <name evidence="8" type="ORF">EV199_2622</name>
</gene>
<dbReference type="EMBL" id="SGXA01000002">
    <property type="protein sequence ID" value="RZS70729.1"/>
    <property type="molecule type" value="Genomic_DNA"/>
</dbReference>
<keyword evidence="9" id="KW-1185">Reference proteome</keyword>
<evidence type="ECO:0000256" key="1">
    <source>
        <dbReference type="ARBA" id="ARBA00004442"/>
    </source>
</evidence>
<dbReference type="InterPro" id="IPR012944">
    <property type="entry name" value="SusD_RagB_dom"/>
</dbReference>
<proteinExistence type="inferred from homology"/>
<organism evidence="8 9">
    <name type="scientific">Pseudobacter ginsenosidimutans</name>
    <dbReference type="NCBI Taxonomy" id="661488"/>
    <lineage>
        <taxon>Bacteria</taxon>
        <taxon>Pseudomonadati</taxon>
        <taxon>Bacteroidota</taxon>
        <taxon>Chitinophagia</taxon>
        <taxon>Chitinophagales</taxon>
        <taxon>Chitinophagaceae</taxon>
        <taxon>Pseudobacter</taxon>
    </lineage>
</organism>
<keyword evidence="5" id="KW-0998">Cell outer membrane</keyword>
<comment type="subcellular location">
    <subcellularLocation>
        <location evidence="1">Cell outer membrane</location>
    </subcellularLocation>
</comment>
<comment type="similarity">
    <text evidence="2">Belongs to the SusD family.</text>
</comment>
<dbReference type="Pfam" id="PF07980">
    <property type="entry name" value="SusD_RagB"/>
    <property type="match status" value="1"/>
</dbReference>
<dbReference type="InterPro" id="IPR011990">
    <property type="entry name" value="TPR-like_helical_dom_sf"/>
</dbReference>
<name>A0A4Q7MS87_9BACT</name>
<feature type="domain" description="RagB/SusD" evidence="6">
    <location>
        <begin position="358"/>
        <end position="453"/>
    </location>
</feature>
<dbReference type="Proteomes" id="UP000293874">
    <property type="component" value="Unassembled WGS sequence"/>
</dbReference>
<dbReference type="AlphaFoldDB" id="A0A4Q7MS87"/>
<evidence type="ECO:0000259" key="6">
    <source>
        <dbReference type="Pfam" id="PF07980"/>
    </source>
</evidence>
<dbReference type="InterPro" id="IPR033985">
    <property type="entry name" value="SusD-like_N"/>
</dbReference>
<accession>A0A4Q7MS87</accession>
<keyword evidence="3" id="KW-0732">Signal</keyword>
<dbReference type="SUPFAM" id="SSF48452">
    <property type="entry name" value="TPR-like"/>
    <property type="match status" value="1"/>
</dbReference>
<dbReference type="GO" id="GO:0009279">
    <property type="term" value="C:cell outer membrane"/>
    <property type="evidence" value="ECO:0007669"/>
    <property type="project" value="UniProtKB-SubCell"/>
</dbReference>
<evidence type="ECO:0000259" key="7">
    <source>
        <dbReference type="Pfam" id="PF14322"/>
    </source>
</evidence>
<evidence type="ECO:0000256" key="2">
    <source>
        <dbReference type="ARBA" id="ARBA00006275"/>
    </source>
</evidence>
<protein>
    <submittedName>
        <fullName evidence="8">SusD-like starch-binding protein associating with outer membrane</fullName>
    </submittedName>
</protein>
<dbReference type="Gene3D" id="1.25.40.390">
    <property type="match status" value="1"/>
</dbReference>
<comment type="caution">
    <text evidence="8">The sequence shown here is derived from an EMBL/GenBank/DDBJ whole genome shotgun (WGS) entry which is preliminary data.</text>
</comment>
<sequence length="487" mass="55637">MKIKAIGKPTVFIFLILGLLLLQSSSCKKFLQVQPRDYMFEEEAFSTPKGVESVLNGIYQSLADSLSYGNALSLNATENMAQYYYSFRGPYSNVFRDFIYVVPEARTALNNIWSQSYRTILGVNNFCERLEAPSFNVLPAAQRNIMLGEAYAIRAYLHFDLLRMFGPVYAKDAAKQAIPYVRIVAREAQPVLPANEVVTAIMKDLEASLALLENDPVRTKGPDWSTASAEGQAVDYLSNRQRRMNYFAVKAFAARVLLYAGKKSEAWNSVQSMLTAQEAFFPWPTEPDYNKDPLLSKETFFGIENRKMYDYDRRMFSALLNDEVIATPAPARLDEIYNAASKDLRLKYWFKVGLEGDKTYKVMTKFSNTTVASSWLRYFQPLIRKSELYLIAAETAPVLEQGYYYLNTLRVNKGLPPVQYQPGSTTAELMSNIRAEYQREFIGEGQLFFMFKRLNLAEIPSYTGAATIPMDDWKYVPPVPDDESWYR</sequence>
<dbReference type="Pfam" id="PF14322">
    <property type="entry name" value="SusD-like_3"/>
    <property type="match status" value="1"/>
</dbReference>
<reference evidence="8 9" key="1">
    <citation type="submission" date="2019-02" db="EMBL/GenBank/DDBJ databases">
        <title>Genomic Encyclopedia of Type Strains, Phase IV (KMG-IV): sequencing the most valuable type-strain genomes for metagenomic binning, comparative biology and taxonomic classification.</title>
        <authorList>
            <person name="Goeker M."/>
        </authorList>
    </citation>
    <scope>NUCLEOTIDE SEQUENCE [LARGE SCALE GENOMIC DNA]</scope>
    <source>
        <strain evidence="8 9">DSM 18116</strain>
    </source>
</reference>
<evidence type="ECO:0000256" key="3">
    <source>
        <dbReference type="ARBA" id="ARBA00022729"/>
    </source>
</evidence>
<evidence type="ECO:0000313" key="9">
    <source>
        <dbReference type="Proteomes" id="UP000293874"/>
    </source>
</evidence>